<reference evidence="2 3" key="1">
    <citation type="submission" date="2024-06" db="EMBL/GenBank/DDBJ databases">
        <title>A chromosome level genome sequence of Diviner's sage (Salvia divinorum).</title>
        <authorList>
            <person name="Ford S.A."/>
            <person name="Ro D.-K."/>
            <person name="Ness R.W."/>
            <person name="Phillips M.A."/>
        </authorList>
    </citation>
    <scope>NUCLEOTIDE SEQUENCE [LARGE SCALE GENOMIC DNA]</scope>
    <source>
        <strain evidence="2">SAF-2024a</strain>
        <tissue evidence="2">Leaf</tissue>
    </source>
</reference>
<comment type="caution">
    <text evidence="2">The sequence shown here is derived from an EMBL/GenBank/DDBJ whole genome shotgun (WGS) entry which is preliminary data.</text>
</comment>
<evidence type="ECO:0000313" key="3">
    <source>
        <dbReference type="Proteomes" id="UP001567538"/>
    </source>
</evidence>
<proteinExistence type="predicted"/>
<dbReference type="EMBL" id="JBEAFC010000003">
    <property type="protein sequence ID" value="KAL1564358.1"/>
    <property type="molecule type" value="Genomic_DNA"/>
</dbReference>
<evidence type="ECO:0000256" key="1">
    <source>
        <dbReference type="SAM" id="MobiDB-lite"/>
    </source>
</evidence>
<sequence length="99" mass="11637">MVMMCDKSKPFISQKGEDYSKSSIFIVTPTPKDIKQNKPKKLRTPFQERTSRRPKPLHLMDAEVYIFKTASEKYKWWIKIYNKLVPFAVAKTRSVDPPT</sequence>
<protein>
    <submittedName>
        <fullName evidence="2">Uncharacterized protein</fullName>
    </submittedName>
</protein>
<dbReference type="AlphaFoldDB" id="A0ABD1I6J9"/>
<dbReference type="Proteomes" id="UP001567538">
    <property type="component" value="Unassembled WGS sequence"/>
</dbReference>
<accession>A0ABD1I6J9</accession>
<gene>
    <name evidence="2" type="ORF">AAHA92_06710</name>
</gene>
<feature type="region of interest" description="Disordered" evidence="1">
    <location>
        <begin position="31"/>
        <end position="53"/>
    </location>
</feature>
<organism evidence="2 3">
    <name type="scientific">Salvia divinorum</name>
    <name type="common">Maria pastora</name>
    <name type="synonym">Diviner's sage</name>
    <dbReference type="NCBI Taxonomy" id="28513"/>
    <lineage>
        <taxon>Eukaryota</taxon>
        <taxon>Viridiplantae</taxon>
        <taxon>Streptophyta</taxon>
        <taxon>Embryophyta</taxon>
        <taxon>Tracheophyta</taxon>
        <taxon>Spermatophyta</taxon>
        <taxon>Magnoliopsida</taxon>
        <taxon>eudicotyledons</taxon>
        <taxon>Gunneridae</taxon>
        <taxon>Pentapetalae</taxon>
        <taxon>asterids</taxon>
        <taxon>lamiids</taxon>
        <taxon>Lamiales</taxon>
        <taxon>Lamiaceae</taxon>
        <taxon>Nepetoideae</taxon>
        <taxon>Mentheae</taxon>
        <taxon>Salviinae</taxon>
        <taxon>Salvia</taxon>
        <taxon>Salvia subgen. Calosphace</taxon>
    </lineage>
</organism>
<evidence type="ECO:0000313" key="2">
    <source>
        <dbReference type="EMBL" id="KAL1564358.1"/>
    </source>
</evidence>
<keyword evidence="3" id="KW-1185">Reference proteome</keyword>
<name>A0ABD1I6J9_SALDI</name>